<dbReference type="Proteomes" id="UP000184291">
    <property type="component" value="Unassembled WGS sequence"/>
</dbReference>
<keyword evidence="2" id="KW-1185">Reference proteome</keyword>
<sequence length="54" mass="5864">MLPRVSGDGLLARLRERAETHNLPVVVVSVKRLFWLVGVGGVGCVPRGPRRGTE</sequence>
<reference evidence="2" key="1">
    <citation type="submission" date="2016-09" db="EMBL/GenBank/DDBJ databases">
        <authorList>
            <person name="Strepis N."/>
        </authorList>
    </citation>
    <scope>NUCLEOTIDE SEQUENCE [LARGE SCALE GENOMIC DNA]</scope>
</reference>
<proteinExistence type="predicted"/>
<protein>
    <submittedName>
        <fullName evidence="1">Uncharacterized protein</fullName>
    </submittedName>
</protein>
<evidence type="ECO:0000313" key="1">
    <source>
        <dbReference type="EMBL" id="SHE25736.1"/>
    </source>
</evidence>
<gene>
    <name evidence="1" type="ORF">ACGLYG10_1969</name>
</gene>
<accession>A0A1M4S0H2</accession>
<name>A0A1M4S0H2_9ACTO</name>
<dbReference type="AlphaFoldDB" id="A0A1M4S0H2"/>
<organism evidence="1 2">
    <name type="scientific">Actinomyces glycerinitolerans</name>
    <dbReference type="NCBI Taxonomy" id="1892869"/>
    <lineage>
        <taxon>Bacteria</taxon>
        <taxon>Bacillati</taxon>
        <taxon>Actinomycetota</taxon>
        <taxon>Actinomycetes</taxon>
        <taxon>Actinomycetales</taxon>
        <taxon>Actinomycetaceae</taxon>
        <taxon>Actinomyces</taxon>
    </lineage>
</organism>
<evidence type="ECO:0000313" key="2">
    <source>
        <dbReference type="Proteomes" id="UP000184291"/>
    </source>
</evidence>
<dbReference type="EMBL" id="FQTT01000011">
    <property type="protein sequence ID" value="SHE25736.1"/>
    <property type="molecule type" value="Genomic_DNA"/>
</dbReference>